<comment type="subcellular location">
    <subcellularLocation>
        <location evidence="6">Cell membrane</location>
        <topology evidence="6">Multi-pass membrane protein</topology>
    </subcellularLocation>
    <subcellularLocation>
        <location evidence="1">Membrane</location>
    </subcellularLocation>
</comment>
<keyword evidence="4 6" id="KW-1133">Transmembrane helix</keyword>
<dbReference type="GO" id="GO:0005886">
    <property type="term" value="C:plasma membrane"/>
    <property type="evidence" value="ECO:0007669"/>
    <property type="project" value="UniProtKB-SubCell"/>
</dbReference>
<dbReference type="AlphaFoldDB" id="A0A549TBW5"/>
<evidence type="ECO:0000256" key="1">
    <source>
        <dbReference type="ARBA" id="ARBA00004370"/>
    </source>
</evidence>
<gene>
    <name evidence="7" type="ORF">FNA46_09565</name>
</gene>
<dbReference type="EMBL" id="VJMG01000021">
    <property type="protein sequence ID" value="TRL39380.1"/>
    <property type="molecule type" value="Genomic_DNA"/>
</dbReference>
<accession>A0A549TBW5</accession>
<dbReference type="Proteomes" id="UP000316801">
    <property type="component" value="Unassembled WGS sequence"/>
</dbReference>
<evidence type="ECO:0000313" key="8">
    <source>
        <dbReference type="Proteomes" id="UP000316801"/>
    </source>
</evidence>
<evidence type="ECO:0000256" key="6">
    <source>
        <dbReference type="RuleBase" id="RU363076"/>
    </source>
</evidence>
<name>A0A549TBW5_9HYPH</name>
<dbReference type="RefSeq" id="WP_143124959.1">
    <property type="nucleotide sequence ID" value="NZ_VJMG01000021.1"/>
</dbReference>
<dbReference type="PANTHER" id="PTHR23427">
    <property type="entry name" value="SURFEIT LOCUS PROTEIN"/>
    <property type="match status" value="1"/>
</dbReference>
<sequence>MPARAGSIVTDIVRDTEADKPPMSRGKRIATGAVVLIALGILVSLGTWQVQRLHEKEALLAQIESRRHGAPVDLTLAEQTMARGEDGEYLHVRVTGRFDHSRERHFFATFEGESGFYVYTPLTLADGRILLLNRGFVPYELKDPARRAAGQVSGTVTLAGYVRNRLAKKPSSILPDNDPAKNIFYWKDWQAMVASSGLDAARVLPFFVDADATVANPGGLPKGGVTQFDLPNNHLQYALTWYGLAVALVAVTGLMLFRRKT</sequence>
<evidence type="ECO:0000313" key="7">
    <source>
        <dbReference type="EMBL" id="TRL39380.1"/>
    </source>
</evidence>
<evidence type="ECO:0000256" key="4">
    <source>
        <dbReference type="ARBA" id="ARBA00022989"/>
    </source>
</evidence>
<proteinExistence type="inferred from homology"/>
<dbReference type="Pfam" id="PF02104">
    <property type="entry name" value="SURF1"/>
    <property type="match status" value="1"/>
</dbReference>
<protein>
    <recommendedName>
        <fullName evidence="6">SURF1-like protein</fullName>
    </recommendedName>
</protein>
<reference evidence="7 8" key="1">
    <citation type="submission" date="2019-07" db="EMBL/GenBank/DDBJ databases">
        <title>Ln-dependent methylotrophs.</title>
        <authorList>
            <person name="Tani A."/>
        </authorList>
    </citation>
    <scope>NUCLEOTIDE SEQUENCE [LARGE SCALE GENOMIC DNA]</scope>
    <source>
        <strain evidence="7 8">SM12</strain>
    </source>
</reference>
<dbReference type="PROSITE" id="PS50895">
    <property type="entry name" value="SURF1"/>
    <property type="match status" value="1"/>
</dbReference>
<keyword evidence="6" id="KW-1003">Cell membrane</keyword>
<organism evidence="7 8">
    <name type="scientific">Rhizobium straminoryzae</name>
    <dbReference type="NCBI Taxonomy" id="1387186"/>
    <lineage>
        <taxon>Bacteria</taxon>
        <taxon>Pseudomonadati</taxon>
        <taxon>Pseudomonadota</taxon>
        <taxon>Alphaproteobacteria</taxon>
        <taxon>Hyphomicrobiales</taxon>
        <taxon>Rhizobiaceae</taxon>
        <taxon>Rhizobium/Agrobacterium group</taxon>
        <taxon>Rhizobium</taxon>
    </lineage>
</organism>
<feature type="transmembrane region" description="Helical" evidence="6">
    <location>
        <begin position="29"/>
        <end position="48"/>
    </location>
</feature>
<dbReference type="InterPro" id="IPR045214">
    <property type="entry name" value="Surf1/Surf4"/>
</dbReference>
<evidence type="ECO:0000256" key="5">
    <source>
        <dbReference type="ARBA" id="ARBA00023136"/>
    </source>
</evidence>
<keyword evidence="8" id="KW-1185">Reference proteome</keyword>
<dbReference type="CDD" id="cd06662">
    <property type="entry name" value="SURF1"/>
    <property type="match status" value="1"/>
</dbReference>
<evidence type="ECO:0000256" key="2">
    <source>
        <dbReference type="ARBA" id="ARBA00007165"/>
    </source>
</evidence>
<dbReference type="PANTHER" id="PTHR23427:SF2">
    <property type="entry name" value="SURFEIT LOCUS PROTEIN 1"/>
    <property type="match status" value="1"/>
</dbReference>
<keyword evidence="5 6" id="KW-0472">Membrane</keyword>
<evidence type="ECO:0000256" key="3">
    <source>
        <dbReference type="ARBA" id="ARBA00022692"/>
    </source>
</evidence>
<keyword evidence="3 6" id="KW-0812">Transmembrane</keyword>
<comment type="similarity">
    <text evidence="2 6">Belongs to the SURF1 family.</text>
</comment>
<feature type="transmembrane region" description="Helical" evidence="6">
    <location>
        <begin position="239"/>
        <end position="257"/>
    </location>
</feature>
<dbReference type="InterPro" id="IPR002994">
    <property type="entry name" value="Surf1/Shy1"/>
</dbReference>
<comment type="caution">
    <text evidence="7">The sequence shown here is derived from an EMBL/GenBank/DDBJ whole genome shotgun (WGS) entry which is preliminary data.</text>
</comment>